<gene>
    <name evidence="1" type="ORF">L3Q82_008351</name>
</gene>
<name>A0ACB8WH08_9TELE</name>
<proteinExistence type="predicted"/>
<dbReference type="EMBL" id="CM041539">
    <property type="protein sequence ID" value="KAI3367310.1"/>
    <property type="molecule type" value="Genomic_DNA"/>
</dbReference>
<dbReference type="Proteomes" id="UP000831701">
    <property type="component" value="Chromosome 9"/>
</dbReference>
<evidence type="ECO:0000313" key="2">
    <source>
        <dbReference type="Proteomes" id="UP000831701"/>
    </source>
</evidence>
<comment type="caution">
    <text evidence="1">The sequence shown here is derived from an EMBL/GenBank/DDBJ whole genome shotgun (WGS) entry which is preliminary data.</text>
</comment>
<sequence length="88" mass="10159">MAMTSQAPIPKARLYSISGPERKAMDEYIEASLRSRTSSMSRQRKQNYNVGNWELLAIKVALEGVEQLFIVWTDHKNLQYLRTARLNS</sequence>
<protein>
    <submittedName>
        <fullName evidence="1">Uncharacterized protein</fullName>
    </submittedName>
</protein>
<keyword evidence="2" id="KW-1185">Reference proteome</keyword>
<evidence type="ECO:0000313" key="1">
    <source>
        <dbReference type="EMBL" id="KAI3367310.1"/>
    </source>
</evidence>
<accession>A0ACB8WH08</accession>
<reference evidence="1" key="1">
    <citation type="submission" date="2022-04" db="EMBL/GenBank/DDBJ databases">
        <title>Jade perch genome.</title>
        <authorList>
            <person name="Chao B."/>
        </authorList>
    </citation>
    <scope>NUCLEOTIDE SEQUENCE</scope>
    <source>
        <strain evidence="1">CB-2022</strain>
    </source>
</reference>
<organism evidence="1 2">
    <name type="scientific">Scortum barcoo</name>
    <name type="common">barcoo grunter</name>
    <dbReference type="NCBI Taxonomy" id="214431"/>
    <lineage>
        <taxon>Eukaryota</taxon>
        <taxon>Metazoa</taxon>
        <taxon>Chordata</taxon>
        <taxon>Craniata</taxon>
        <taxon>Vertebrata</taxon>
        <taxon>Euteleostomi</taxon>
        <taxon>Actinopterygii</taxon>
        <taxon>Neopterygii</taxon>
        <taxon>Teleostei</taxon>
        <taxon>Neoteleostei</taxon>
        <taxon>Acanthomorphata</taxon>
        <taxon>Eupercaria</taxon>
        <taxon>Centrarchiformes</taxon>
        <taxon>Terapontoidei</taxon>
        <taxon>Terapontidae</taxon>
        <taxon>Scortum</taxon>
    </lineage>
</organism>